<dbReference type="InterPro" id="IPR054262">
    <property type="entry name" value="DUF6993"/>
</dbReference>
<keyword evidence="4" id="KW-1185">Reference proteome</keyword>
<accession>A0A7L5AMJ5</accession>
<proteinExistence type="predicted"/>
<gene>
    <name evidence="3" type="ORF">BHD05_13740</name>
</gene>
<evidence type="ECO:0000313" key="4">
    <source>
        <dbReference type="Proteomes" id="UP000464507"/>
    </source>
</evidence>
<feature type="region of interest" description="Disordered" evidence="1">
    <location>
        <begin position="20"/>
        <end position="68"/>
    </location>
</feature>
<dbReference type="EMBL" id="CP017146">
    <property type="protein sequence ID" value="QHO70554.1"/>
    <property type="molecule type" value="Genomic_DNA"/>
</dbReference>
<feature type="domain" description="DUF6993" evidence="2">
    <location>
        <begin position="79"/>
        <end position="160"/>
    </location>
</feature>
<protein>
    <recommendedName>
        <fullName evidence="2">DUF6993 domain-containing protein</fullName>
    </recommendedName>
</protein>
<dbReference type="OrthoDB" id="5125712at2"/>
<dbReference type="AlphaFoldDB" id="A0A7L5AMJ5"/>
<evidence type="ECO:0000256" key="1">
    <source>
        <dbReference type="SAM" id="MobiDB-lite"/>
    </source>
</evidence>
<evidence type="ECO:0000313" key="3">
    <source>
        <dbReference type="EMBL" id="QHO70554.1"/>
    </source>
</evidence>
<dbReference type="Pfam" id="PF22504">
    <property type="entry name" value="DUF6993"/>
    <property type="match status" value="1"/>
</dbReference>
<dbReference type="Proteomes" id="UP000464507">
    <property type="component" value="Chromosome"/>
</dbReference>
<name>A0A7L5AMJ5_9MICO</name>
<dbReference type="RefSeq" id="WP_161886937.1">
    <property type="nucleotide sequence ID" value="NZ_CP017146.1"/>
</dbReference>
<evidence type="ECO:0000259" key="2">
    <source>
        <dbReference type="Pfam" id="PF22504"/>
    </source>
</evidence>
<organism evidence="3 4">
    <name type="scientific">Marisediminicola antarctica</name>
    <dbReference type="NCBI Taxonomy" id="674079"/>
    <lineage>
        <taxon>Bacteria</taxon>
        <taxon>Bacillati</taxon>
        <taxon>Actinomycetota</taxon>
        <taxon>Actinomycetes</taxon>
        <taxon>Micrococcales</taxon>
        <taxon>Microbacteriaceae</taxon>
        <taxon>Marisediminicola</taxon>
    </lineage>
</organism>
<sequence length="166" mass="17107">MAPATLGIAIAIALTVTGCGVSDPELRPSTAAVDPSGESESESESEPAPGTEPEPEPSAQFDPDGTASDNLAFFDDVNARFLAADPSPGGRPIVDNLVAAGFDREAMELTRDTTPIGLQADSVQFSVRIGDACLVGQASDSGYVGIVGPLFADSRCLIGELRPIDW</sequence>
<reference evidence="3 4" key="1">
    <citation type="submission" date="2016-09" db="EMBL/GenBank/DDBJ databases">
        <title>Complete genome sequence of microbes from the polar regions.</title>
        <authorList>
            <person name="Liao L."/>
            <person name="Chen B."/>
        </authorList>
    </citation>
    <scope>NUCLEOTIDE SEQUENCE [LARGE SCALE GENOMIC DNA]</scope>
    <source>
        <strain evidence="3 4">ZS314</strain>
    </source>
</reference>
<dbReference type="KEGG" id="mant:BHD05_13740"/>